<sequence length="159" mass="16739">MPAVTATAMVTPATTATATPATVEAPLAATALGAAAATVLQRHARGMGPRRVYRAFAEVCAAIRLQACQRGREPRRRWAAYRALLMGRLCVTGDAACGVAWHVWGLPKKRSCLGFFFSGSGANCVVRVCPRPFPNSPLSAGMRAVRYGPLDGTSCPPLP</sequence>
<name>A0A7S4IMY5_9EUKA</name>
<proteinExistence type="predicted"/>
<accession>A0A7S4IMY5</accession>
<organism evidence="1">
    <name type="scientific">Prymnesium polylepis</name>
    <dbReference type="NCBI Taxonomy" id="72548"/>
    <lineage>
        <taxon>Eukaryota</taxon>
        <taxon>Haptista</taxon>
        <taxon>Haptophyta</taxon>
        <taxon>Prymnesiophyceae</taxon>
        <taxon>Prymnesiales</taxon>
        <taxon>Prymnesiaceae</taxon>
        <taxon>Prymnesium</taxon>
    </lineage>
</organism>
<reference evidence="1" key="1">
    <citation type="submission" date="2021-01" db="EMBL/GenBank/DDBJ databases">
        <authorList>
            <person name="Corre E."/>
            <person name="Pelletier E."/>
            <person name="Niang G."/>
            <person name="Scheremetjew M."/>
            <person name="Finn R."/>
            <person name="Kale V."/>
            <person name="Holt S."/>
            <person name="Cochrane G."/>
            <person name="Meng A."/>
            <person name="Brown T."/>
            <person name="Cohen L."/>
        </authorList>
    </citation>
    <scope>NUCLEOTIDE SEQUENCE</scope>
    <source>
        <strain evidence="1">UIO037</strain>
    </source>
</reference>
<gene>
    <name evidence="1" type="ORF">CPOL0286_LOCUS11824</name>
</gene>
<dbReference type="AlphaFoldDB" id="A0A7S4IMY5"/>
<dbReference type="EMBL" id="HBKO01025917">
    <property type="protein sequence ID" value="CAE2234390.1"/>
    <property type="molecule type" value="Transcribed_RNA"/>
</dbReference>
<evidence type="ECO:0000313" key="1">
    <source>
        <dbReference type="EMBL" id="CAE2234390.1"/>
    </source>
</evidence>
<dbReference type="PROSITE" id="PS50096">
    <property type="entry name" value="IQ"/>
    <property type="match status" value="1"/>
</dbReference>
<protein>
    <submittedName>
        <fullName evidence="1">Uncharacterized protein</fullName>
    </submittedName>
</protein>